<dbReference type="Pfam" id="PF03481">
    <property type="entry name" value="Sua5_C"/>
    <property type="match status" value="1"/>
</dbReference>
<feature type="domain" description="HMG box" evidence="5">
    <location>
        <begin position="434"/>
        <end position="503"/>
    </location>
</feature>
<evidence type="ECO:0000313" key="6">
    <source>
        <dbReference type="EMBL" id="TFY62693.1"/>
    </source>
</evidence>
<reference evidence="6 7" key="1">
    <citation type="submission" date="2019-02" db="EMBL/GenBank/DDBJ databases">
        <title>Genome sequencing of the rare red list fungi Dentipellis fragilis.</title>
        <authorList>
            <person name="Buettner E."/>
            <person name="Kellner H."/>
        </authorList>
    </citation>
    <scope>NUCLEOTIDE SEQUENCE [LARGE SCALE GENOMIC DNA]</scope>
    <source>
        <strain evidence="6 7">DSM 105465</strain>
    </source>
</reference>
<dbReference type="EMBL" id="SEOQ01000451">
    <property type="protein sequence ID" value="TFY62693.1"/>
    <property type="molecule type" value="Genomic_DNA"/>
</dbReference>
<dbReference type="Pfam" id="PF00505">
    <property type="entry name" value="HMG_box"/>
    <property type="match status" value="1"/>
</dbReference>
<dbReference type="Gene3D" id="1.10.30.10">
    <property type="entry name" value="High mobility group box domain"/>
    <property type="match status" value="1"/>
</dbReference>
<dbReference type="STRING" id="205917.A0A4Y9YLW9"/>
<dbReference type="Proteomes" id="UP000298327">
    <property type="component" value="Unassembled WGS sequence"/>
</dbReference>
<dbReference type="InterPro" id="IPR051356">
    <property type="entry name" value="SOX/SOX-like_TF"/>
</dbReference>
<evidence type="ECO:0000256" key="4">
    <source>
        <dbReference type="SAM" id="MobiDB-lite"/>
    </source>
</evidence>
<dbReference type="GO" id="GO:0000978">
    <property type="term" value="F:RNA polymerase II cis-regulatory region sequence-specific DNA binding"/>
    <property type="evidence" value="ECO:0007669"/>
    <property type="project" value="TreeGrafter"/>
</dbReference>
<feature type="DNA-binding region" description="HMG box" evidence="3">
    <location>
        <begin position="434"/>
        <end position="503"/>
    </location>
</feature>
<keyword evidence="7" id="KW-1185">Reference proteome</keyword>
<dbReference type="OrthoDB" id="412787at2759"/>
<organism evidence="6 7">
    <name type="scientific">Dentipellis fragilis</name>
    <dbReference type="NCBI Taxonomy" id="205917"/>
    <lineage>
        <taxon>Eukaryota</taxon>
        <taxon>Fungi</taxon>
        <taxon>Dikarya</taxon>
        <taxon>Basidiomycota</taxon>
        <taxon>Agaricomycotina</taxon>
        <taxon>Agaricomycetes</taxon>
        <taxon>Russulales</taxon>
        <taxon>Hericiaceae</taxon>
        <taxon>Dentipellis</taxon>
    </lineage>
</organism>
<dbReference type="PANTHER" id="PTHR45789">
    <property type="entry name" value="FI18025P1"/>
    <property type="match status" value="1"/>
</dbReference>
<proteinExistence type="predicted"/>
<dbReference type="InterPro" id="IPR036910">
    <property type="entry name" value="HMG_box_dom_sf"/>
</dbReference>
<sequence length="545" mass="59398">MAPGERVPRVLVHRRDFEDAAMEAAPTTPGMKYRHYSPATPVTLLHTAPIPPPGVARIAAADLVASLRSQDAANPKKVGLLTPSDSPLLQYATDAPGIAWFPFPLGTLADPAATAQRLFDGLISLDEQGVDLILVEEISEEREGLAVMNRVRKAASDALSHCSAAPSLTGPRGLCMHNGRTAAISVLADSIYSGIAGALMSFFCSLSPPPLFSRCRTEYLLCYDFLRRPGANGLSCKYTWCTCPIPGLACPATGAKVADALGGASVSGLNFLVLRPLKTGSPPCPLLIISTYLPSLVNVCSIPGLSLISLTVSLVIMDFNASSSRDAFASYTSFLNMDRDARSLPDSDFPAPSDSTCSSHSSPSLSSEPPMPVLKVPADDEPLPTNIDFEKFWPWLKSKQANGAQAQEQFDSDGRPVLSRSQSEAPQNYHRVHIPRPPNAFMLFRSDFLKQKIIPHEVERRQQNLSRIAGECWNMLPSAEKKKWQDKAARALKEHQAKYPAYRFTPSPRAGKKNKGRNFEGDDEDEKGRIRKLRERYMPQMIGPA</sequence>
<dbReference type="SUPFAM" id="SSF47095">
    <property type="entry name" value="HMG-box"/>
    <property type="match status" value="1"/>
</dbReference>
<keyword evidence="1 3" id="KW-0238">DNA-binding</keyword>
<evidence type="ECO:0000256" key="1">
    <source>
        <dbReference type="ARBA" id="ARBA00023125"/>
    </source>
</evidence>
<dbReference type="InterPro" id="IPR005145">
    <property type="entry name" value="Sua5_C"/>
</dbReference>
<dbReference type="PROSITE" id="PS50118">
    <property type="entry name" value="HMG_BOX_2"/>
    <property type="match status" value="1"/>
</dbReference>
<protein>
    <recommendedName>
        <fullName evidence="5">HMG box domain-containing protein</fullName>
    </recommendedName>
</protein>
<keyword evidence="2 3" id="KW-0539">Nucleus</keyword>
<dbReference type="GO" id="GO:0005634">
    <property type="term" value="C:nucleus"/>
    <property type="evidence" value="ECO:0007669"/>
    <property type="project" value="UniProtKB-UniRule"/>
</dbReference>
<accession>A0A4Y9YLW9</accession>
<comment type="caution">
    <text evidence="6">The sequence shown here is derived from an EMBL/GenBank/DDBJ whole genome shotgun (WGS) entry which is preliminary data.</text>
</comment>
<dbReference type="SMART" id="SM00398">
    <property type="entry name" value="HMG"/>
    <property type="match status" value="1"/>
</dbReference>
<dbReference type="Gene3D" id="3.40.50.11030">
    <property type="entry name" value="Threonylcarbamoyl-AMP synthase, C-terminal domain"/>
    <property type="match status" value="1"/>
</dbReference>
<feature type="region of interest" description="Disordered" evidence="4">
    <location>
        <begin position="500"/>
        <end position="545"/>
    </location>
</feature>
<feature type="region of interest" description="Disordered" evidence="4">
    <location>
        <begin position="411"/>
        <end position="433"/>
    </location>
</feature>
<dbReference type="CDD" id="cd01389">
    <property type="entry name" value="HMG-box_ROX1-like"/>
    <property type="match status" value="1"/>
</dbReference>
<evidence type="ECO:0000259" key="5">
    <source>
        <dbReference type="PROSITE" id="PS50118"/>
    </source>
</evidence>
<feature type="compositionally biased region" description="Low complexity" evidence="4">
    <location>
        <begin position="350"/>
        <end position="368"/>
    </location>
</feature>
<dbReference type="GO" id="GO:0000981">
    <property type="term" value="F:DNA-binding transcription factor activity, RNA polymerase II-specific"/>
    <property type="evidence" value="ECO:0007669"/>
    <property type="project" value="TreeGrafter"/>
</dbReference>
<dbReference type="AlphaFoldDB" id="A0A4Y9YLW9"/>
<name>A0A4Y9YLW9_9AGAM</name>
<dbReference type="PANTHER" id="PTHR45789:SF2">
    <property type="entry name" value="FI18025P1"/>
    <property type="match status" value="1"/>
</dbReference>
<dbReference type="InterPro" id="IPR038385">
    <property type="entry name" value="Sua5/YwlC_C"/>
</dbReference>
<evidence type="ECO:0000256" key="3">
    <source>
        <dbReference type="PROSITE-ProRule" id="PRU00267"/>
    </source>
</evidence>
<feature type="region of interest" description="Disordered" evidence="4">
    <location>
        <begin position="345"/>
        <end position="376"/>
    </location>
</feature>
<evidence type="ECO:0000313" key="7">
    <source>
        <dbReference type="Proteomes" id="UP000298327"/>
    </source>
</evidence>
<dbReference type="InterPro" id="IPR009071">
    <property type="entry name" value="HMG_box_dom"/>
</dbReference>
<gene>
    <name evidence="6" type="ORF">EVG20_g6616</name>
</gene>
<evidence type="ECO:0000256" key="2">
    <source>
        <dbReference type="ARBA" id="ARBA00023242"/>
    </source>
</evidence>